<dbReference type="AlphaFoldDB" id="A0A0B0MMH2"/>
<dbReference type="EMBL" id="JRRC01201333">
    <property type="protein sequence ID" value="KHG01577.1"/>
    <property type="molecule type" value="Genomic_DNA"/>
</dbReference>
<evidence type="ECO:0000256" key="1">
    <source>
        <dbReference type="SAM" id="Phobius"/>
    </source>
</evidence>
<keyword evidence="3" id="KW-1185">Reference proteome</keyword>
<protein>
    <submittedName>
        <fullName evidence="2">Uncharacterized protein</fullName>
    </submittedName>
</protein>
<dbReference type="Proteomes" id="UP000032142">
    <property type="component" value="Unassembled WGS sequence"/>
</dbReference>
<comment type="caution">
    <text evidence="2">The sequence shown here is derived from an EMBL/GenBank/DDBJ whole genome shotgun (WGS) entry which is preliminary data.</text>
</comment>
<evidence type="ECO:0000313" key="3">
    <source>
        <dbReference type="Proteomes" id="UP000032142"/>
    </source>
</evidence>
<keyword evidence="1" id="KW-1133">Transmembrane helix</keyword>
<keyword evidence="1" id="KW-0472">Membrane</keyword>
<evidence type="ECO:0000313" key="2">
    <source>
        <dbReference type="EMBL" id="KHG01577.1"/>
    </source>
</evidence>
<feature type="transmembrane region" description="Helical" evidence="1">
    <location>
        <begin position="12"/>
        <end position="29"/>
    </location>
</feature>
<reference evidence="3" key="1">
    <citation type="submission" date="2014-09" db="EMBL/GenBank/DDBJ databases">
        <authorList>
            <person name="Mudge J."/>
            <person name="Ramaraj T."/>
            <person name="Lindquist I.E."/>
            <person name="Bharti A.K."/>
            <person name="Sundararajan A."/>
            <person name="Cameron C.T."/>
            <person name="Woodward J.E."/>
            <person name="May G.D."/>
            <person name="Brubaker C."/>
            <person name="Broadhvest J."/>
            <person name="Wilkins T.A."/>
        </authorList>
    </citation>
    <scope>NUCLEOTIDE SEQUENCE</scope>
    <source>
        <strain evidence="3">cv. AKA8401</strain>
    </source>
</reference>
<organism evidence="2 3">
    <name type="scientific">Gossypium arboreum</name>
    <name type="common">Tree cotton</name>
    <name type="synonym">Gossypium nanking</name>
    <dbReference type="NCBI Taxonomy" id="29729"/>
    <lineage>
        <taxon>Eukaryota</taxon>
        <taxon>Viridiplantae</taxon>
        <taxon>Streptophyta</taxon>
        <taxon>Embryophyta</taxon>
        <taxon>Tracheophyta</taxon>
        <taxon>Spermatophyta</taxon>
        <taxon>Magnoliopsida</taxon>
        <taxon>eudicotyledons</taxon>
        <taxon>Gunneridae</taxon>
        <taxon>Pentapetalae</taxon>
        <taxon>rosids</taxon>
        <taxon>malvids</taxon>
        <taxon>Malvales</taxon>
        <taxon>Malvaceae</taxon>
        <taxon>Malvoideae</taxon>
        <taxon>Gossypium</taxon>
    </lineage>
</organism>
<gene>
    <name evidence="2" type="ORF">F383_23736</name>
</gene>
<proteinExistence type="predicted"/>
<name>A0A0B0MMH2_GOSAR</name>
<keyword evidence="1" id="KW-0812">Transmembrane</keyword>
<sequence length="46" mass="5266">MPPPSSLASPPLHLFFFATTSFLPFFFIFHSFSSHFPLFFTTITPL</sequence>
<accession>A0A0B0MMH2</accession>